<evidence type="ECO:0000313" key="5">
    <source>
        <dbReference type="Proteomes" id="UP000367750"/>
    </source>
</evidence>
<comment type="caution">
    <text evidence="4">The sequence shown here is derived from an EMBL/GenBank/DDBJ whole genome shotgun (WGS) entry which is preliminary data.</text>
</comment>
<dbReference type="Pfam" id="PF00395">
    <property type="entry name" value="SLH"/>
    <property type="match status" value="1"/>
</dbReference>
<dbReference type="RefSeq" id="WP_150459499.1">
    <property type="nucleotide sequence ID" value="NZ_VYKK01000028.1"/>
</dbReference>
<feature type="chain" id="PRO_5023897752" description="SLH domain-containing protein" evidence="2">
    <location>
        <begin position="49"/>
        <end position="918"/>
    </location>
</feature>
<dbReference type="InterPro" id="IPR014755">
    <property type="entry name" value="Cu-Rt/internalin_Ig-like"/>
</dbReference>
<evidence type="ECO:0000259" key="3">
    <source>
        <dbReference type="PROSITE" id="PS51272"/>
    </source>
</evidence>
<proteinExistence type="predicted"/>
<protein>
    <recommendedName>
        <fullName evidence="3">SLH domain-containing protein</fullName>
    </recommendedName>
</protein>
<evidence type="ECO:0000313" key="4">
    <source>
        <dbReference type="EMBL" id="KAA8998000.1"/>
    </source>
</evidence>
<accession>A0A5J5FWJ9</accession>
<organism evidence="4 5">
    <name type="scientific">Paenibacillus spiritus</name>
    <dbReference type="NCBI Taxonomy" id="2496557"/>
    <lineage>
        <taxon>Bacteria</taxon>
        <taxon>Bacillati</taxon>
        <taxon>Bacillota</taxon>
        <taxon>Bacilli</taxon>
        <taxon>Bacillales</taxon>
        <taxon>Paenibacillaceae</taxon>
        <taxon>Paenibacillus</taxon>
    </lineage>
</organism>
<gene>
    <name evidence="4" type="ORF">F4V43_17255</name>
</gene>
<feature type="signal peptide" evidence="2">
    <location>
        <begin position="1"/>
        <end position="48"/>
    </location>
</feature>
<dbReference type="OrthoDB" id="1706086at2"/>
<feature type="domain" description="SLH" evidence="3">
    <location>
        <begin position="42"/>
        <end position="103"/>
    </location>
</feature>
<evidence type="ECO:0000256" key="2">
    <source>
        <dbReference type="SAM" id="SignalP"/>
    </source>
</evidence>
<reference evidence="4 5" key="1">
    <citation type="submission" date="2019-09" db="EMBL/GenBank/DDBJ databases">
        <title>Bacillus ochoae sp. nov., Paenibacillus whitsoniae sp. nov., Paenibacillus spiritus sp. nov. Isolated from the Mars Exploration Rover during spacecraft assembly.</title>
        <authorList>
            <person name="Seuylemezian A."/>
            <person name="Vaishampayan P."/>
        </authorList>
    </citation>
    <scope>NUCLEOTIDE SEQUENCE [LARGE SCALE GENOMIC DNA]</scope>
    <source>
        <strain evidence="4 5">MER_111</strain>
    </source>
</reference>
<dbReference type="AlphaFoldDB" id="A0A5J5FWJ9"/>
<dbReference type="InterPro" id="IPR001119">
    <property type="entry name" value="SLH_dom"/>
</dbReference>
<sequence>MSNMSYPTKQDSQFMNVQGGEKKVMKKILSVALSTAMAFSMFASVAFADTAATTPQQKFDALAAKGILNGYPDQQAHLEKDLTRAEFAKIVTKLFNLKEVNNKLSYKDKGYNAKNWAVPYIEAATAAGLMQGKDTVKGIFDYNGKVTVQEVSAVLFRALKLDAPTATDNNASVWAKGYAQALIDKGLIAKGTNFTSNATRSLVVETVYAVTQMTTAPAVVSAEATSPTEVTVKFANGKETKVTLTTALVEGVETTIPAFTFEGNTYNNVKVTLTAPKVVAATAPNAKQLVISFNRAVDASTLIADGKLKNGVVQVVPVAGAQSPVTVNGTVASLNDAKTAVTITLPNTEFMKGQYTVVVTDAVKTSVGTAFSTYTSLLNVADTTAPTVASVTAVAKTTTNTVTVKLSEPVKRQGVIAYVNGVASTATVSDDTYDTITLTTGTLNSGATYDVSLLNVTDYAGNVANPNPIKTTVTVVTDAAAPTVASITPVSDTYVDVKFNKTMNYESFVGNVKFVDAFGKSSPLVVETKKNSDTIRLRLPQGDLLRFPSNNTLTAALEFGATVRDTLGNQLGAVVNQPVTVVKDTTAPAVVSAAYTSGKGLVVTFSENVQANLTTGMRLINETTGQVEAKDFSAPVVSDATVTFPNVTLSAGTYTLSLPAEFVLDVSRSKNKLAASSTTVTVAAGTAATDSSAPTVAYAGYDDSTATSDIVVRLTATDDKGLNVASMRDLNSYTLAGKALPAGSSAVLTHSNGTATAAPTTATIEITIPRGAINETKSYDFVAYGITDVAGNRMVSLNPIALSLTDRVAPTLTGATVSSGDSKVLVLSFSEGSLNNVNASDFVFTINGSTATVRGTITQGAGNDAGKYYVSFQNSDATAALDLNAASVNSISVKVADAADITDAYGNKITTGTEVFAK</sequence>
<keyword evidence="1 2" id="KW-0732">Signal</keyword>
<dbReference type="Proteomes" id="UP000367750">
    <property type="component" value="Unassembled WGS sequence"/>
</dbReference>
<dbReference type="EMBL" id="VYKK01000028">
    <property type="protein sequence ID" value="KAA8998000.1"/>
    <property type="molecule type" value="Genomic_DNA"/>
</dbReference>
<evidence type="ECO:0000256" key="1">
    <source>
        <dbReference type="ARBA" id="ARBA00022729"/>
    </source>
</evidence>
<dbReference type="Gene3D" id="2.60.40.1220">
    <property type="match status" value="2"/>
</dbReference>
<feature type="domain" description="SLH" evidence="3">
    <location>
        <begin position="104"/>
        <end position="169"/>
    </location>
</feature>
<dbReference type="PROSITE" id="PS51272">
    <property type="entry name" value="SLH"/>
    <property type="match status" value="2"/>
</dbReference>
<name>A0A5J5FWJ9_9BACL</name>
<keyword evidence="5" id="KW-1185">Reference proteome</keyword>